<gene>
    <name evidence="1" type="ORF">IE53DRAFT_383845</name>
</gene>
<proteinExistence type="predicted"/>
<sequence>MAKTIDFLASDEEDDPRGSSLHTSTKRQRSSATKPRGKRARKGDQDSDDDIDITSSLLPSNPSTSSNDSKLKGKAKAKLPISKATTAATNASAVQDEDHDPEDDAAFIAQVMQQQNKKAGAEMAKTITSSKSKGKNKLGSGIVTGGGSFQSMGLHPSLLRSLLLRGFTTPTPIQRQTIPSILAQPPRDLVGMARTGSGKTLAYLIPLIQRLNGRHSRTFGIKSLILCPSRELALQILKIGKEIARGWKADPGEGQDGRGEAIRWAMIVGGEGLDEQFALMANNPDVVVATPGRLLHLTVEMNLDLKAVEYVVFDEADRLFEMGFAAQLEELLLRLPPSRQTLLFSATLPKTLVEFARAGLQANPKLVRLDVDSKISSELRMSFFSVKPAEKEAALLVILRDLIGVPFGEQAEKDEDEEEMYEESDDGEEPRSARGGGRGGKIGSRGRGGGGRKGFARGGKAGVVAGKKRKRPLNGSDHLLPHQTIIFCATKHHVEYLLLLLTTAGYACSHIYSSLDQAARSIQMSRFRRGQTSLLVVTDVAARGIDLPVLEHVINYDFPPQPRIFVHRVGRTARAGRTGWAWSLCTNAELPHLCDLQLFLARPLVSSHTLVNQKDEDAPALDVHGNLVLGTLPRDKLDPETEFITNGIINTSSNTATALPALKQVVVRAQGMYERSQAKASQESHRRAKEMAKAGEASGSMALASSEKPTWALAGSPLEEMAVHDIIKRPKKYGLKPLSNDVAIERAGLGNLVKEVSSTKNDVSKAAEQEAARAALLAKVNAFRPGETIFEIGARGENTPLGVLMKSRRKTMEVKNQRANALERRQKELEGGKAVGDDAQVEDDDDDNDEDPLESHEQLQELSEADEQDILDVFDTTKSGGKKSSSKISPESSDSESDRHDDDDDDESKDPRISSKAKTRVGTTIGKAKSAKKSFRDPNFYLEYEQKDAKTEKGYSIESSAKDSFLQQARNATFDLNGDDSGVLGTQSQAPNSSRWDTKKKKFVKGDGTGSDNKKLIRTESGLKLPASFRSGRFEEWRREQRLDMPKVGELESDLPSHLVSRHVRGGAGGSSNTKFRHNKVQEPKRLDPLHKDYHKKFKSRQTSSQEGGGGGPTPSSSSSRDSAAKRGGGAGRGASTGARARNEIKSAREIQKQRDIMNKRKAKNARAPKRGGGGSGRGGSRGGKTRSSSSRSR</sequence>
<name>A0ACD0P6J2_9BASI</name>
<evidence type="ECO:0000313" key="2">
    <source>
        <dbReference type="Proteomes" id="UP000245626"/>
    </source>
</evidence>
<protein>
    <submittedName>
        <fullName evidence="1">DEAD-domain-containing protein</fullName>
    </submittedName>
</protein>
<reference evidence="1 2" key="1">
    <citation type="journal article" date="2018" name="Mol. Biol. Evol.">
        <title>Broad Genomic Sampling Reveals a Smut Pathogenic Ancestry of the Fungal Clade Ustilaginomycotina.</title>
        <authorList>
            <person name="Kijpornyongpan T."/>
            <person name="Mondo S.J."/>
            <person name="Barry K."/>
            <person name="Sandor L."/>
            <person name="Lee J."/>
            <person name="Lipzen A."/>
            <person name="Pangilinan J."/>
            <person name="LaButti K."/>
            <person name="Hainaut M."/>
            <person name="Henrissat B."/>
            <person name="Grigoriev I.V."/>
            <person name="Spatafora J.W."/>
            <person name="Aime M.C."/>
        </authorList>
    </citation>
    <scope>NUCLEOTIDE SEQUENCE [LARGE SCALE GENOMIC DNA]</scope>
    <source>
        <strain evidence="1 2">SA 807</strain>
    </source>
</reference>
<accession>A0ACD0P6J2</accession>
<organism evidence="1 2">
    <name type="scientific">Violaceomyces palustris</name>
    <dbReference type="NCBI Taxonomy" id="1673888"/>
    <lineage>
        <taxon>Eukaryota</taxon>
        <taxon>Fungi</taxon>
        <taxon>Dikarya</taxon>
        <taxon>Basidiomycota</taxon>
        <taxon>Ustilaginomycotina</taxon>
        <taxon>Ustilaginomycetes</taxon>
        <taxon>Violaceomycetales</taxon>
        <taxon>Violaceomycetaceae</taxon>
        <taxon>Violaceomyces</taxon>
    </lineage>
</organism>
<dbReference type="Proteomes" id="UP000245626">
    <property type="component" value="Unassembled WGS sequence"/>
</dbReference>
<evidence type="ECO:0000313" key="1">
    <source>
        <dbReference type="EMBL" id="PWN53632.1"/>
    </source>
</evidence>
<keyword evidence="2" id="KW-1185">Reference proteome</keyword>
<dbReference type="EMBL" id="KZ819716">
    <property type="protein sequence ID" value="PWN53632.1"/>
    <property type="molecule type" value="Genomic_DNA"/>
</dbReference>